<dbReference type="InterPro" id="IPR001841">
    <property type="entry name" value="Znf_RING"/>
</dbReference>
<keyword evidence="2" id="KW-0862">Zinc</keyword>
<dbReference type="SMART" id="SM00184">
    <property type="entry name" value="RING"/>
    <property type="match status" value="1"/>
</dbReference>
<dbReference type="Proteomes" id="UP000663879">
    <property type="component" value="Unassembled WGS sequence"/>
</dbReference>
<evidence type="ECO:0000256" key="2">
    <source>
        <dbReference type="ARBA" id="ARBA00022833"/>
    </source>
</evidence>
<evidence type="ECO:0000313" key="5">
    <source>
        <dbReference type="EMBL" id="CAF0979373.1"/>
    </source>
</evidence>
<keyword evidence="6" id="KW-1185">Reference proteome</keyword>
<keyword evidence="1 3" id="KW-0479">Metal-binding</keyword>
<accession>A0A814F8C1</accession>
<dbReference type="SUPFAM" id="SSF57850">
    <property type="entry name" value="RING/U-box"/>
    <property type="match status" value="1"/>
</dbReference>
<dbReference type="OrthoDB" id="10212502at2759"/>
<proteinExistence type="predicted"/>
<evidence type="ECO:0000313" key="6">
    <source>
        <dbReference type="Proteomes" id="UP000663879"/>
    </source>
</evidence>
<dbReference type="InterPro" id="IPR013083">
    <property type="entry name" value="Znf_RING/FYVE/PHD"/>
</dbReference>
<evidence type="ECO:0000259" key="4">
    <source>
        <dbReference type="PROSITE" id="PS50089"/>
    </source>
</evidence>
<comment type="caution">
    <text evidence="5">The sequence shown here is derived from an EMBL/GenBank/DDBJ whole genome shotgun (WGS) entry which is preliminary data.</text>
</comment>
<feature type="domain" description="RING-type" evidence="4">
    <location>
        <begin position="215"/>
        <end position="259"/>
    </location>
</feature>
<dbReference type="AlphaFoldDB" id="A0A814F8C1"/>
<dbReference type="PROSITE" id="PS50089">
    <property type="entry name" value="ZF_RING_2"/>
    <property type="match status" value="1"/>
</dbReference>
<protein>
    <recommendedName>
        <fullName evidence="4">RING-type domain-containing protein</fullName>
    </recommendedName>
</protein>
<dbReference type="GO" id="GO:0008270">
    <property type="term" value="F:zinc ion binding"/>
    <property type="evidence" value="ECO:0007669"/>
    <property type="project" value="UniProtKB-KW"/>
</dbReference>
<sequence length="272" mass="31856">MPVKFETGEQIRDGCKGFSAACSGYAFETMAWHGSKSGAENLASWKWFREVCYRSAVDKNLKRRLVKKFTFSIFDVETSCRICNEVVDLEELWDHVERCVEVRCINYWHDQQTSDTKQCQYCKQWVTLFEFDDHVDKCRWMECLKCGLRIDKMEEVAHLNQCEPTVVNLIACPLCPQRFEANELEEHWVDCVGNRRRRCKLCGEREDPGHNCFECPICIEKKPVKDWVVFGRCGHVVCRGCSWRLERSDNGKKVKCVKCPQASFYPLKSIFL</sequence>
<evidence type="ECO:0000256" key="3">
    <source>
        <dbReference type="PROSITE-ProRule" id="PRU00175"/>
    </source>
</evidence>
<evidence type="ECO:0000256" key="1">
    <source>
        <dbReference type="ARBA" id="ARBA00022771"/>
    </source>
</evidence>
<organism evidence="5 6">
    <name type="scientific">Brachionus calyciflorus</name>
    <dbReference type="NCBI Taxonomy" id="104777"/>
    <lineage>
        <taxon>Eukaryota</taxon>
        <taxon>Metazoa</taxon>
        <taxon>Spiralia</taxon>
        <taxon>Gnathifera</taxon>
        <taxon>Rotifera</taxon>
        <taxon>Eurotatoria</taxon>
        <taxon>Monogononta</taxon>
        <taxon>Pseudotrocha</taxon>
        <taxon>Ploima</taxon>
        <taxon>Brachionidae</taxon>
        <taxon>Brachionus</taxon>
    </lineage>
</organism>
<name>A0A814F8C1_9BILA</name>
<keyword evidence="1 3" id="KW-0863">Zinc-finger</keyword>
<dbReference type="EMBL" id="CAJNOC010003361">
    <property type="protein sequence ID" value="CAF0979373.1"/>
    <property type="molecule type" value="Genomic_DNA"/>
</dbReference>
<reference evidence="5" key="1">
    <citation type="submission" date="2021-02" db="EMBL/GenBank/DDBJ databases">
        <authorList>
            <person name="Nowell W R."/>
        </authorList>
    </citation>
    <scope>NUCLEOTIDE SEQUENCE</scope>
    <source>
        <strain evidence="5">Ploen Becks lab</strain>
    </source>
</reference>
<dbReference type="Gene3D" id="3.30.40.10">
    <property type="entry name" value="Zinc/RING finger domain, C3HC4 (zinc finger)"/>
    <property type="match status" value="1"/>
</dbReference>
<gene>
    <name evidence="5" type="ORF">OXX778_LOCUS15337</name>
</gene>